<evidence type="ECO:0000313" key="6">
    <source>
        <dbReference type="Proteomes" id="UP000287243"/>
    </source>
</evidence>
<dbReference type="PANTHER" id="PTHR42974:SF1">
    <property type="entry name" value="TYPE-3 GLUTAMINE SYNTHETASE"/>
    <property type="match status" value="1"/>
</dbReference>
<dbReference type="KEGG" id="vai:BU251_06845"/>
<name>A0A410P5U3_VELA1</name>
<dbReference type="Pfam" id="PF18318">
    <property type="entry name" value="Gln-synt_C-ter"/>
    <property type="match status" value="1"/>
</dbReference>
<dbReference type="Pfam" id="PF00120">
    <property type="entry name" value="Gln-synt_C"/>
    <property type="match status" value="1"/>
</dbReference>
<organism evidence="5 6">
    <name type="scientific">Velamenicoccus archaeovorus</name>
    <dbReference type="NCBI Taxonomy" id="1930593"/>
    <lineage>
        <taxon>Bacteria</taxon>
        <taxon>Pseudomonadati</taxon>
        <taxon>Candidatus Omnitrophota</taxon>
        <taxon>Candidatus Velamenicoccus</taxon>
    </lineage>
</organism>
<dbReference type="RefSeq" id="WP_128700282.1">
    <property type="nucleotide sequence ID" value="NZ_CP019384.1"/>
</dbReference>
<dbReference type="OrthoDB" id="9807095at2"/>
<feature type="domain" description="GS beta-grasp" evidence="3">
    <location>
        <begin position="83"/>
        <end position="177"/>
    </location>
</feature>
<comment type="similarity">
    <text evidence="1 2">Belongs to the glutamine synthetase family.</text>
</comment>
<dbReference type="InterPro" id="IPR052725">
    <property type="entry name" value="GS_Type-3"/>
</dbReference>
<evidence type="ECO:0000256" key="1">
    <source>
        <dbReference type="PROSITE-ProRule" id="PRU01330"/>
    </source>
</evidence>
<dbReference type="Gene3D" id="1.20.120.1560">
    <property type="match status" value="1"/>
</dbReference>
<dbReference type="PROSITE" id="PS00181">
    <property type="entry name" value="GLNA_ATP"/>
    <property type="match status" value="1"/>
</dbReference>
<evidence type="ECO:0000259" key="3">
    <source>
        <dbReference type="PROSITE" id="PS51986"/>
    </source>
</evidence>
<dbReference type="InterPro" id="IPR027303">
    <property type="entry name" value="Gln_synth_gly_rich_site"/>
</dbReference>
<evidence type="ECO:0000259" key="4">
    <source>
        <dbReference type="PROSITE" id="PS51987"/>
    </source>
</evidence>
<dbReference type="AlphaFoldDB" id="A0A410P5U3"/>
<dbReference type="GO" id="GO:0004356">
    <property type="term" value="F:glutamine synthetase activity"/>
    <property type="evidence" value="ECO:0007669"/>
    <property type="project" value="InterPro"/>
</dbReference>
<dbReference type="SMART" id="SM01230">
    <property type="entry name" value="Gln-synt_C"/>
    <property type="match status" value="1"/>
</dbReference>
<dbReference type="PROSITE" id="PS51987">
    <property type="entry name" value="GS_CATALYTIC"/>
    <property type="match status" value="1"/>
</dbReference>
<sequence length="731" mass="83077">MNIRQEILKSIETKPFPEVKKFKKVSSYFGENTFSVPTMKKHISKKTFEAFEAWMEEGKQISLVQANEIADAMKRWAVERGATYYTHWFQPMTGMTAEKHDSFISFASSPGKVIETFSGSKLIKGEPDASSFPSGGIRTTFEARGYTAWDPTSPAFIIESKLGKTLCIPTIFVAYHGYALDKKLPHLRSIEALSASAVRFLKLFGSKNVRKVFSTCGPEQEYFLIDKNFYRLRQDLLLTGRTLVGAPSPKDQQMEDQYFGSIKERVVNYMYEVGEEAYKLGIPVMTRHNEVAPHQYEFAPIFEESNLAADHNQLLMEIMKKMALRHDMVCLLHEKPFAGINGSGKHLNWSMSDDKGNNLLNPGKTPEDSLQFLAILVAVLRAVDTHADLLRASVASAGNEHRLGANEAPPAIISVFLGDQLTQILDTVEKGKKTQISRQDIMDLGVARLPLVNKDMTDRNRTSPFAFTGNKFEFRAVGSSQNISTAITVINTIVADSMDYVRTKIEAAQKSKDFNTAVLAVLAEVIRETKKIRFEGNNYSEEWKKEAAKRGLPNEPSTSEALKALVKEENVALFEKYKVFNREELKARYKIWLEMYIKLLEIEAKTLNEMVNSCIVPNAFDYQGLLSQNLEHIVHLESTAGLKFLEESVVDMKVHLSEVTEMIYYVRKNAKAMMQFLEETKGLEEDEKAHRYFTDLKPIMEHIRKHADLLEGVISDEHWDLPKYRDMLFVK</sequence>
<dbReference type="SUPFAM" id="SSF55931">
    <property type="entry name" value="Glutamine synthetase/guanido kinase"/>
    <property type="match status" value="1"/>
</dbReference>
<dbReference type="InterPro" id="IPR008146">
    <property type="entry name" value="Gln_synth_cat_dom"/>
</dbReference>
<gene>
    <name evidence="5" type="ORF">BU251_06845</name>
</gene>
<dbReference type="Pfam" id="PF12437">
    <property type="entry name" value="GSIII_N"/>
    <property type="match status" value="1"/>
</dbReference>
<dbReference type="InterPro" id="IPR008147">
    <property type="entry name" value="Gln_synt_N"/>
</dbReference>
<keyword evidence="6" id="KW-1185">Reference proteome</keyword>
<evidence type="ECO:0000313" key="5">
    <source>
        <dbReference type="EMBL" id="QAT17451.1"/>
    </source>
</evidence>
<dbReference type="EMBL" id="CP019384">
    <property type="protein sequence ID" value="QAT17451.1"/>
    <property type="molecule type" value="Genomic_DNA"/>
</dbReference>
<dbReference type="InterPro" id="IPR014746">
    <property type="entry name" value="Gln_synth/guanido_kin_cat_dom"/>
</dbReference>
<proteinExistence type="inferred from homology"/>
<reference evidence="5 6" key="1">
    <citation type="submission" date="2017-01" db="EMBL/GenBank/DDBJ databases">
        <title>First insights into the biology of 'candidatus Vampirococcus archaeovorus'.</title>
        <authorList>
            <person name="Kizina J."/>
            <person name="Jordan S."/>
            <person name="Stueber K."/>
            <person name="Reinhardt R."/>
            <person name="Harder J."/>
        </authorList>
    </citation>
    <scope>NUCLEOTIDE SEQUENCE [LARGE SCALE GENOMIC DNA]</scope>
    <source>
        <strain evidence="5 6">LiM</strain>
    </source>
</reference>
<protein>
    <submittedName>
        <fullName evidence="5">Glutamine synthetase type III</fullName>
    </submittedName>
</protein>
<dbReference type="Gene3D" id="3.30.590.10">
    <property type="entry name" value="Glutamine synthetase/guanido kinase, catalytic domain"/>
    <property type="match status" value="1"/>
</dbReference>
<dbReference type="PANTHER" id="PTHR42974">
    <property type="entry name" value="GLUTAMINE SYNTHETASE"/>
    <property type="match status" value="1"/>
</dbReference>
<accession>A0A410P5U3</accession>
<dbReference type="PROSITE" id="PS51986">
    <property type="entry name" value="GS_BETA_GRASP"/>
    <property type="match status" value="1"/>
</dbReference>
<dbReference type="InterPro" id="IPR022147">
    <property type="entry name" value="GSIII_N"/>
</dbReference>
<dbReference type="GO" id="GO:0006542">
    <property type="term" value="P:glutamine biosynthetic process"/>
    <property type="evidence" value="ECO:0007669"/>
    <property type="project" value="InterPro"/>
</dbReference>
<feature type="domain" description="GS catalytic" evidence="4">
    <location>
        <begin position="193"/>
        <end position="615"/>
    </location>
</feature>
<dbReference type="Proteomes" id="UP000287243">
    <property type="component" value="Chromosome"/>
</dbReference>
<evidence type="ECO:0000256" key="2">
    <source>
        <dbReference type="RuleBase" id="RU000384"/>
    </source>
</evidence>
<dbReference type="InterPro" id="IPR040577">
    <property type="entry name" value="Gln-synt_C"/>
</dbReference>